<dbReference type="Gene3D" id="3.90.660.10">
    <property type="match status" value="1"/>
</dbReference>
<comment type="caution">
    <text evidence="3">The sequence shown here is derived from an EMBL/GenBank/DDBJ whole genome shotgun (WGS) entry which is preliminary data.</text>
</comment>
<dbReference type="Pfam" id="PF13450">
    <property type="entry name" value="NAD_binding_8"/>
    <property type="match status" value="1"/>
</dbReference>
<dbReference type="RefSeq" id="WP_102769746.1">
    <property type="nucleotide sequence ID" value="NZ_POSP01000003.1"/>
</dbReference>
<dbReference type="Gene3D" id="3.50.50.60">
    <property type="entry name" value="FAD/NAD(P)-binding domain"/>
    <property type="match status" value="1"/>
</dbReference>
<protein>
    <submittedName>
        <fullName evidence="3">NAD/FAD-dependent oxidoreductase</fullName>
    </submittedName>
</protein>
<evidence type="ECO:0000313" key="4">
    <source>
        <dbReference type="Proteomes" id="UP000235916"/>
    </source>
</evidence>
<evidence type="ECO:0000256" key="1">
    <source>
        <dbReference type="SAM" id="SignalP"/>
    </source>
</evidence>
<feature type="signal peptide" evidence="1">
    <location>
        <begin position="1"/>
        <end position="27"/>
    </location>
</feature>
<accession>A0A2N8L155</accession>
<dbReference type="PANTHER" id="PTHR16128">
    <property type="entry name" value="FAD/NAD(P)-BINDING OXIDOREDUCTASE FAMILY PROTEIN"/>
    <property type="match status" value="1"/>
</dbReference>
<gene>
    <name evidence="3" type="ORF">C1O66_19165</name>
</gene>
<dbReference type="Proteomes" id="UP000235916">
    <property type="component" value="Unassembled WGS sequence"/>
</dbReference>
<name>A0A2N8L155_9BURK</name>
<keyword evidence="1" id="KW-0732">Signal</keyword>
<feature type="domain" description="Amine oxidase" evidence="2">
    <location>
        <begin position="112"/>
        <end position="331"/>
    </location>
</feature>
<organism evidence="3 4">
    <name type="scientific">Kinneretia aquatilis</name>
    <dbReference type="NCBI Taxonomy" id="2070761"/>
    <lineage>
        <taxon>Bacteria</taxon>
        <taxon>Pseudomonadati</taxon>
        <taxon>Pseudomonadota</taxon>
        <taxon>Betaproteobacteria</taxon>
        <taxon>Burkholderiales</taxon>
        <taxon>Sphaerotilaceae</taxon>
        <taxon>Roseateles</taxon>
    </lineage>
</organism>
<dbReference type="OrthoDB" id="5792777at2"/>
<reference evidence="3 4" key="1">
    <citation type="submission" date="2018-01" db="EMBL/GenBank/DDBJ databases">
        <title>Draft genome sequence of Paucibacter aquatile CR182 isolated from freshwater of the Nakdong River.</title>
        <authorList>
            <person name="Choi A."/>
            <person name="Chung E.J."/>
        </authorList>
    </citation>
    <scope>NUCLEOTIDE SEQUENCE [LARGE SCALE GENOMIC DNA]</scope>
    <source>
        <strain evidence="3 4">CR182</strain>
    </source>
</reference>
<dbReference type="PANTHER" id="PTHR16128:SF5">
    <property type="entry name" value="FAD_NAD(P)-BINDING OXIDOREDUCTASE FAMILY PROTEIN"/>
    <property type="match status" value="1"/>
</dbReference>
<dbReference type="InterPro" id="IPR036188">
    <property type="entry name" value="FAD/NAD-bd_sf"/>
</dbReference>
<sequence>MSVFSAAPVAIVGAGLAGLSCAQALQAAGVPVQLFEKSRGPAGRMSTRRGEGWQCDHGAQYFTARDPEFRAELARWQAAGVAAPWQPRLRVFGPQPEARGAGETERFVGLPQMTAPARWLAQSLPVQLQATVQGLQRRADGAWQLQLAEAEHQALATQAFAAVLLAVPAPQAVPLLAGHSETLRARAAAARMRGSWALMLHYEQALGLDFDAAFVNQGPLRWVARDSSKPGRALAGVAETWLLHAEAEWSEANLELTPEQASEPLLAAFAALGGRAPDQLAVHRWRYADSAPPLDLGCDWDATAGLGLCGDWLMGGKVEGAWRSGRALAQAFLQSRG</sequence>
<dbReference type="InterPro" id="IPR002937">
    <property type="entry name" value="Amino_oxidase"/>
</dbReference>
<feature type="chain" id="PRO_5014782943" evidence="1">
    <location>
        <begin position="28"/>
        <end position="337"/>
    </location>
</feature>
<dbReference type="Pfam" id="PF01593">
    <property type="entry name" value="Amino_oxidase"/>
    <property type="match status" value="1"/>
</dbReference>
<dbReference type="AlphaFoldDB" id="A0A2N8L155"/>
<dbReference type="GO" id="GO:0016491">
    <property type="term" value="F:oxidoreductase activity"/>
    <property type="evidence" value="ECO:0007669"/>
    <property type="project" value="InterPro"/>
</dbReference>
<keyword evidence="4" id="KW-1185">Reference proteome</keyword>
<evidence type="ECO:0000313" key="3">
    <source>
        <dbReference type="EMBL" id="PND39443.1"/>
    </source>
</evidence>
<evidence type="ECO:0000259" key="2">
    <source>
        <dbReference type="Pfam" id="PF01593"/>
    </source>
</evidence>
<dbReference type="EMBL" id="POSP01000003">
    <property type="protein sequence ID" value="PND39443.1"/>
    <property type="molecule type" value="Genomic_DNA"/>
</dbReference>
<dbReference type="PRINTS" id="PR00419">
    <property type="entry name" value="ADXRDTASE"/>
</dbReference>
<proteinExistence type="predicted"/>
<dbReference type="SUPFAM" id="SSF51905">
    <property type="entry name" value="FAD/NAD(P)-binding domain"/>
    <property type="match status" value="1"/>
</dbReference>